<evidence type="ECO:0000256" key="2">
    <source>
        <dbReference type="ARBA" id="ARBA00022603"/>
    </source>
</evidence>
<keyword evidence="2 5" id="KW-0489">Methyltransferase</keyword>
<gene>
    <name evidence="5" type="ORF">UFOVP178_6</name>
</gene>
<evidence type="ECO:0000259" key="4">
    <source>
        <dbReference type="Pfam" id="PF01555"/>
    </source>
</evidence>
<dbReference type="GO" id="GO:0032259">
    <property type="term" value="P:methylation"/>
    <property type="evidence" value="ECO:0007669"/>
    <property type="project" value="UniProtKB-KW"/>
</dbReference>
<dbReference type="Pfam" id="PF01555">
    <property type="entry name" value="N6_N4_Mtase"/>
    <property type="match status" value="1"/>
</dbReference>
<dbReference type="Gene3D" id="3.40.50.150">
    <property type="entry name" value="Vaccinia Virus protein VP39"/>
    <property type="match status" value="2"/>
</dbReference>
<sequence length="211" mass="23831">MIHIGDSLEIMKTLDPSTIDAIVTDPPYGINYKCDSKRFSGGNCIRGQGKKWPRIANDDKPFDPSPWLAWDKVVMFGYNHFASRLPVGTSLIWIKRNEQAYGSFLSDAEMAWMKGGHGVYCFKDMSYQASNQRFHPTCKPIPLMQWVIRKLKLKPNATILDPFCGSGSTGVAAIREGFNFIGIELNPEYAEIANRRIEHEKEKTALLEPMA</sequence>
<feature type="domain" description="DNA methylase N-4/N-6" evidence="4">
    <location>
        <begin position="122"/>
        <end position="194"/>
    </location>
</feature>
<dbReference type="InterPro" id="IPR001091">
    <property type="entry name" value="RM_Methyltransferase"/>
</dbReference>
<dbReference type="EMBL" id="LR798215">
    <property type="protein sequence ID" value="CAB5194430.1"/>
    <property type="molecule type" value="Genomic_DNA"/>
</dbReference>
<dbReference type="InterPro" id="IPR029063">
    <property type="entry name" value="SAM-dependent_MTases_sf"/>
</dbReference>
<proteinExistence type="inferred from homology"/>
<organism evidence="5">
    <name type="scientific">uncultured Caudovirales phage</name>
    <dbReference type="NCBI Taxonomy" id="2100421"/>
    <lineage>
        <taxon>Viruses</taxon>
        <taxon>Duplodnaviria</taxon>
        <taxon>Heunggongvirae</taxon>
        <taxon>Uroviricota</taxon>
        <taxon>Caudoviricetes</taxon>
        <taxon>Peduoviridae</taxon>
        <taxon>Maltschvirus</taxon>
        <taxon>Maltschvirus maltsch</taxon>
    </lineage>
</organism>
<evidence type="ECO:0000313" key="5">
    <source>
        <dbReference type="EMBL" id="CAB5194430.1"/>
    </source>
</evidence>
<dbReference type="InterPro" id="IPR002052">
    <property type="entry name" value="DNA_methylase_N6_adenine_CS"/>
</dbReference>
<dbReference type="SUPFAM" id="SSF53335">
    <property type="entry name" value="S-adenosyl-L-methionine-dependent methyltransferases"/>
    <property type="match status" value="1"/>
</dbReference>
<keyword evidence="3" id="KW-0808">Transferase</keyword>
<evidence type="ECO:0000256" key="1">
    <source>
        <dbReference type="ARBA" id="ARBA00006594"/>
    </source>
</evidence>
<dbReference type="PANTHER" id="PTHR13370:SF3">
    <property type="entry name" value="TRNA (GUANINE(10)-N2)-METHYLTRANSFERASE HOMOLOG"/>
    <property type="match status" value="1"/>
</dbReference>
<dbReference type="CDD" id="cd02440">
    <property type="entry name" value="AdoMet_MTases"/>
    <property type="match status" value="1"/>
</dbReference>
<accession>A0A6J7WFR6</accession>
<dbReference type="PRINTS" id="PR00508">
    <property type="entry name" value="S21N4MTFRASE"/>
</dbReference>
<evidence type="ECO:0000256" key="3">
    <source>
        <dbReference type="ARBA" id="ARBA00022679"/>
    </source>
</evidence>
<protein>
    <submittedName>
        <fullName evidence="5">Putative methylase</fullName>
    </submittedName>
</protein>
<dbReference type="GO" id="GO:0008170">
    <property type="term" value="F:N-methyltransferase activity"/>
    <property type="evidence" value="ECO:0007669"/>
    <property type="project" value="InterPro"/>
</dbReference>
<name>A0A6J7WFR6_9CAUD</name>
<dbReference type="PROSITE" id="PS00092">
    <property type="entry name" value="N6_MTASE"/>
    <property type="match status" value="1"/>
</dbReference>
<reference evidence="5" key="1">
    <citation type="submission" date="2020-05" db="EMBL/GenBank/DDBJ databases">
        <authorList>
            <person name="Chiriac C."/>
            <person name="Salcher M."/>
            <person name="Ghai R."/>
            <person name="Kavagutti S V."/>
        </authorList>
    </citation>
    <scope>NUCLEOTIDE SEQUENCE</scope>
</reference>
<dbReference type="GO" id="GO:0003677">
    <property type="term" value="F:DNA binding"/>
    <property type="evidence" value="ECO:0007669"/>
    <property type="project" value="InterPro"/>
</dbReference>
<dbReference type="GO" id="GO:0009007">
    <property type="term" value="F:site-specific DNA-methyltransferase (adenine-specific) activity"/>
    <property type="evidence" value="ECO:0007669"/>
    <property type="project" value="TreeGrafter"/>
</dbReference>
<dbReference type="PANTHER" id="PTHR13370">
    <property type="entry name" value="RNA METHYLASE-RELATED"/>
    <property type="match status" value="1"/>
</dbReference>
<dbReference type="InterPro" id="IPR002941">
    <property type="entry name" value="DNA_methylase_N4/N6"/>
</dbReference>
<comment type="similarity">
    <text evidence="1">Belongs to the N(4)/N(6)-methyltransferase family.</text>
</comment>